<accession>A0AA39Q9N8</accession>
<proteinExistence type="predicted"/>
<dbReference type="EMBL" id="JAUEPU010000012">
    <property type="protein sequence ID" value="KAK0497719.1"/>
    <property type="molecule type" value="Genomic_DNA"/>
</dbReference>
<name>A0AA39Q9N8_9AGAR</name>
<comment type="caution">
    <text evidence="1">The sequence shown here is derived from an EMBL/GenBank/DDBJ whole genome shotgun (WGS) entry which is preliminary data.</text>
</comment>
<gene>
    <name evidence="1" type="ORF">EDD18DRAFT_1159019</name>
</gene>
<dbReference type="Proteomes" id="UP001175228">
    <property type="component" value="Unassembled WGS sequence"/>
</dbReference>
<reference evidence="1" key="1">
    <citation type="submission" date="2023-06" db="EMBL/GenBank/DDBJ databases">
        <authorList>
            <consortium name="Lawrence Berkeley National Laboratory"/>
            <person name="Ahrendt S."/>
            <person name="Sahu N."/>
            <person name="Indic B."/>
            <person name="Wong-Bajracharya J."/>
            <person name="Merenyi Z."/>
            <person name="Ke H.-M."/>
            <person name="Monk M."/>
            <person name="Kocsube S."/>
            <person name="Drula E."/>
            <person name="Lipzen A."/>
            <person name="Balint B."/>
            <person name="Henrissat B."/>
            <person name="Andreopoulos B."/>
            <person name="Martin F.M."/>
            <person name="Harder C.B."/>
            <person name="Rigling D."/>
            <person name="Ford K.L."/>
            <person name="Foster G.D."/>
            <person name="Pangilinan J."/>
            <person name="Papanicolaou A."/>
            <person name="Barry K."/>
            <person name="LaButti K."/>
            <person name="Viragh M."/>
            <person name="Koriabine M."/>
            <person name="Yan M."/>
            <person name="Riley R."/>
            <person name="Champramary S."/>
            <person name="Plett K.L."/>
            <person name="Tsai I.J."/>
            <person name="Slot J."/>
            <person name="Sipos G."/>
            <person name="Plett J."/>
            <person name="Nagy L.G."/>
            <person name="Grigoriev I.V."/>
        </authorList>
    </citation>
    <scope>NUCLEOTIDE SEQUENCE</scope>
    <source>
        <strain evidence="1">HWK02</strain>
    </source>
</reference>
<protein>
    <submittedName>
        <fullName evidence="1">Uncharacterized protein</fullName>
    </submittedName>
</protein>
<dbReference type="AlphaFoldDB" id="A0AA39Q9N8"/>
<evidence type="ECO:0000313" key="2">
    <source>
        <dbReference type="Proteomes" id="UP001175228"/>
    </source>
</evidence>
<keyword evidence="2" id="KW-1185">Reference proteome</keyword>
<sequence>MAVNLTLILPSFSTPQEHLAIVSCTPQNFADIPPVLCHPQEDQVRFEAPLEGNADRRHAGTLCGFVEDDENAEGG</sequence>
<evidence type="ECO:0000313" key="1">
    <source>
        <dbReference type="EMBL" id="KAK0497719.1"/>
    </source>
</evidence>
<organism evidence="1 2">
    <name type="scientific">Armillaria luteobubalina</name>
    <dbReference type="NCBI Taxonomy" id="153913"/>
    <lineage>
        <taxon>Eukaryota</taxon>
        <taxon>Fungi</taxon>
        <taxon>Dikarya</taxon>
        <taxon>Basidiomycota</taxon>
        <taxon>Agaricomycotina</taxon>
        <taxon>Agaricomycetes</taxon>
        <taxon>Agaricomycetidae</taxon>
        <taxon>Agaricales</taxon>
        <taxon>Marasmiineae</taxon>
        <taxon>Physalacriaceae</taxon>
        <taxon>Armillaria</taxon>
    </lineage>
</organism>